<evidence type="ECO:0000313" key="6">
    <source>
        <dbReference type="EMBL" id="TXK27229.1"/>
    </source>
</evidence>
<dbReference type="Gene3D" id="3.40.30.10">
    <property type="entry name" value="Glutaredoxin"/>
    <property type="match status" value="1"/>
</dbReference>
<name>A0A5C8IYR8_9BACT</name>
<feature type="chain" id="PRO_5022789254" evidence="5">
    <location>
        <begin position="23"/>
        <end position="416"/>
    </location>
</feature>
<feature type="signal peptide" evidence="5">
    <location>
        <begin position="1"/>
        <end position="22"/>
    </location>
</feature>
<dbReference type="SUPFAM" id="SSF52833">
    <property type="entry name" value="Thioredoxin-like"/>
    <property type="match status" value="1"/>
</dbReference>
<dbReference type="PANTHER" id="PTHR42852">
    <property type="entry name" value="THIOL:DISULFIDE INTERCHANGE PROTEIN DSBE"/>
    <property type="match status" value="1"/>
</dbReference>
<organism evidence="6 7">
    <name type="scientific">Pontibacter qinzhouensis</name>
    <dbReference type="NCBI Taxonomy" id="2603253"/>
    <lineage>
        <taxon>Bacteria</taxon>
        <taxon>Pseudomonadati</taxon>
        <taxon>Bacteroidota</taxon>
        <taxon>Cytophagia</taxon>
        <taxon>Cytophagales</taxon>
        <taxon>Hymenobacteraceae</taxon>
        <taxon>Pontibacter</taxon>
    </lineage>
</organism>
<comment type="caution">
    <text evidence="6">The sequence shown here is derived from an EMBL/GenBank/DDBJ whole genome shotgun (WGS) entry which is preliminary data.</text>
</comment>
<protein>
    <submittedName>
        <fullName evidence="6">TlpA family protein disulfide reductase</fullName>
    </submittedName>
</protein>
<evidence type="ECO:0000256" key="2">
    <source>
        <dbReference type="ARBA" id="ARBA00022748"/>
    </source>
</evidence>
<evidence type="ECO:0000256" key="5">
    <source>
        <dbReference type="SAM" id="SignalP"/>
    </source>
</evidence>
<accession>A0A5C8IYR8</accession>
<proteinExistence type="predicted"/>
<gene>
    <name evidence="6" type="ORF">FVR03_21230</name>
</gene>
<dbReference type="GO" id="GO:0017004">
    <property type="term" value="P:cytochrome complex assembly"/>
    <property type="evidence" value="ECO:0007669"/>
    <property type="project" value="UniProtKB-KW"/>
</dbReference>
<keyword evidence="7" id="KW-1185">Reference proteome</keyword>
<dbReference type="InterPro" id="IPR050553">
    <property type="entry name" value="Thioredoxin_ResA/DsbE_sf"/>
</dbReference>
<dbReference type="Proteomes" id="UP000321926">
    <property type="component" value="Unassembled WGS sequence"/>
</dbReference>
<keyword evidence="2" id="KW-0201">Cytochrome c-type biogenesis</keyword>
<dbReference type="GO" id="GO:0030313">
    <property type="term" value="C:cell envelope"/>
    <property type="evidence" value="ECO:0007669"/>
    <property type="project" value="UniProtKB-SubCell"/>
</dbReference>
<dbReference type="AlphaFoldDB" id="A0A5C8IYR8"/>
<comment type="subcellular location">
    <subcellularLocation>
        <location evidence="1">Cell envelope</location>
    </subcellularLocation>
</comment>
<evidence type="ECO:0000256" key="1">
    <source>
        <dbReference type="ARBA" id="ARBA00004196"/>
    </source>
</evidence>
<evidence type="ECO:0000313" key="7">
    <source>
        <dbReference type="Proteomes" id="UP000321926"/>
    </source>
</evidence>
<evidence type="ECO:0000256" key="4">
    <source>
        <dbReference type="ARBA" id="ARBA00023284"/>
    </source>
</evidence>
<dbReference type="InterPro" id="IPR036249">
    <property type="entry name" value="Thioredoxin-like_sf"/>
</dbReference>
<dbReference type="CDD" id="cd02966">
    <property type="entry name" value="TlpA_like_family"/>
    <property type="match status" value="1"/>
</dbReference>
<dbReference type="PANTHER" id="PTHR42852:SF6">
    <property type="entry name" value="THIOL:DISULFIDE INTERCHANGE PROTEIN DSBE"/>
    <property type="match status" value="1"/>
</dbReference>
<sequence length="416" mass="47783">MSKLRTSILMLMAFLLVGPSNANPLQATVINRSTEKKVFLYYKNVFLEQNNYTLSPNDTLNVAFDDDAFSPVLVSTPVGNKHGAGIFLMPGDTVYISYNEAEDNYDYTGSHPVELALAKKLGQARFSLVGPYDQVAYGSKMKFEYFLEECRKVRSESEDYINELNSTHGVRPTFKAHLEREIQLRVFSILLLPAILQNPKEVVRPYPQFYQDTVRTYTQILQEQESLSENASERLLYAMSGYAMFIAALEGRYGDFKVQYEIAKREYTGYQREWVCFTALKAAQKSNTGVNALIRDYQTWAQSESKFVRKLMMAKELNEVAFLHEAELNDPFITLNNEQTSLFEIISKNRGKVIFLDLWASWCMPCLIQFPASLQMREQYGEEDLAVIYLSVDTDHEKWLEASAKHLWNVSCPEKS</sequence>
<keyword evidence="5" id="KW-0732">Signal</keyword>
<reference evidence="6 7" key="1">
    <citation type="submission" date="2019-08" db="EMBL/GenBank/DDBJ databases">
        <authorList>
            <person name="Shi S."/>
        </authorList>
    </citation>
    <scope>NUCLEOTIDE SEQUENCE [LARGE SCALE GENOMIC DNA]</scope>
    <source>
        <strain evidence="6 7">GY10130</strain>
    </source>
</reference>
<keyword evidence="3" id="KW-1015">Disulfide bond</keyword>
<dbReference type="RefSeq" id="WP_147923784.1">
    <property type="nucleotide sequence ID" value="NZ_VRTY01000119.1"/>
</dbReference>
<dbReference type="OrthoDB" id="6399635at2"/>
<keyword evidence="4" id="KW-0676">Redox-active center</keyword>
<dbReference type="EMBL" id="VRTY01000119">
    <property type="protein sequence ID" value="TXK27229.1"/>
    <property type="molecule type" value="Genomic_DNA"/>
</dbReference>
<evidence type="ECO:0000256" key="3">
    <source>
        <dbReference type="ARBA" id="ARBA00023157"/>
    </source>
</evidence>